<proteinExistence type="predicted"/>
<evidence type="ECO:0000313" key="5">
    <source>
        <dbReference type="Proteomes" id="UP001465976"/>
    </source>
</evidence>
<keyword evidence="1" id="KW-0863">Zinc-finger</keyword>
<evidence type="ECO:0000259" key="3">
    <source>
        <dbReference type="PROSITE" id="PS50966"/>
    </source>
</evidence>
<protein>
    <recommendedName>
        <fullName evidence="3">SWIM-type domain-containing protein</fullName>
    </recommendedName>
</protein>
<evidence type="ECO:0000313" key="4">
    <source>
        <dbReference type="EMBL" id="KAL0568041.1"/>
    </source>
</evidence>
<sequence>MYSAIALQPPTGFKTWAQAGAAAPLPAEPKPEVKHLLLTNEQRTQLCNAYLQDSTLLTFKADPSQQKLATEKLAELSLTPDRLESLESRWSAQWSTSWKTKGGLKKRTLYQCGYDTEARQKYDSKTQRAQERSSTNKTWERRVPYGFTGCLGHVEVVENVDTKVVERIWGIFKHNEQCQKSVLTRLPSIPVHEHVWEVALSQMAIGASLTAIQDTNQRMARAKQYRGMESFDPTTSNVRYLLLPTDSSTLYSKYGHSLGINVKVPPQYNISYWLDPSSTNYKPEIARAIFHYNERAEAGDRFEVCISTPEMDQAAWKYAHQAQLVLDGTFGVCTVRLLLFIALAIDSEGKGLPIALFLFSAPTGNRATHAGYNTAILEKVLRKWEGHLSSQRPGSERFTPRSTITDTDTKERAALVKVWPNVVLLLCKFHVRQCWTNNRKKVVGGGDKAKPNFWKDHVRNHLRGLESLLLDTTTHQQAQDLIKNQYSYFDAIIADKNADATRAAEAGKKQLSYLNTNWMDIAMWRSWSKWGRLTVASLLKIKIEKVASTTNHLESFNGILKRKHLARWFHSGHRLRFDFLILLLCNQILPGIYNRRTVQDQHTSWLSERFKPHAGGKDLVDVRRNKELVQKSGAGICWWASDETRDQRANAIVSLRQITCQVGNNPDSFLGKALSSKSNELVYSLSLYRDGRGSCSCLDFQENGGACKHLRAMRIVVDYSLSLSKAAPLHYPSSLPEGLSVRDAALSQIPATPPAPAPLPSTIDFSGIQASVQDHTALNSDEDCFMDGQEDEDTVGDLEDEVCETVVPPENLDVEQRRAINLQLQAKIRFEATQLLPRLHGLNNLLEDLPNVEGMTMDELYELHGVVENMQARIQALRGGTSAGSTEKAMKRAAEADVDEERGRRAKRSKHRTIRAPSWEKRQERHTSNSTS</sequence>
<accession>A0ABR3EYP1</accession>
<comment type="caution">
    <text evidence="4">The sequence shown here is derived from an EMBL/GenBank/DDBJ whole genome shotgun (WGS) entry which is preliminary data.</text>
</comment>
<dbReference type="InterPro" id="IPR007527">
    <property type="entry name" value="Znf_SWIM"/>
</dbReference>
<evidence type="ECO:0000256" key="1">
    <source>
        <dbReference type="PROSITE-ProRule" id="PRU00325"/>
    </source>
</evidence>
<dbReference type="Pfam" id="PF04434">
    <property type="entry name" value="SWIM"/>
    <property type="match status" value="1"/>
</dbReference>
<keyword evidence="1" id="KW-0862">Zinc</keyword>
<dbReference type="Proteomes" id="UP001465976">
    <property type="component" value="Unassembled WGS sequence"/>
</dbReference>
<feature type="compositionally biased region" description="Basic and acidic residues" evidence="2">
    <location>
        <begin position="918"/>
        <end position="932"/>
    </location>
</feature>
<feature type="domain" description="SWIM-type" evidence="3">
    <location>
        <begin position="683"/>
        <end position="718"/>
    </location>
</feature>
<feature type="compositionally biased region" description="Basic residues" evidence="2">
    <location>
        <begin position="904"/>
        <end position="914"/>
    </location>
</feature>
<dbReference type="PROSITE" id="PS50966">
    <property type="entry name" value="ZF_SWIM"/>
    <property type="match status" value="1"/>
</dbReference>
<dbReference type="EMBL" id="JBAHYK010001430">
    <property type="protein sequence ID" value="KAL0568041.1"/>
    <property type="molecule type" value="Genomic_DNA"/>
</dbReference>
<keyword evidence="5" id="KW-1185">Reference proteome</keyword>
<evidence type="ECO:0000256" key="2">
    <source>
        <dbReference type="SAM" id="MobiDB-lite"/>
    </source>
</evidence>
<gene>
    <name evidence="4" type="ORF">V5O48_013952</name>
</gene>
<name>A0ABR3EYP1_9AGAR</name>
<feature type="region of interest" description="Disordered" evidence="2">
    <location>
        <begin position="878"/>
        <end position="932"/>
    </location>
</feature>
<reference evidence="4 5" key="1">
    <citation type="submission" date="2024-02" db="EMBL/GenBank/DDBJ databases">
        <title>A draft genome for the cacao thread blight pathogen Marasmius crinis-equi.</title>
        <authorList>
            <person name="Cohen S.P."/>
            <person name="Baruah I.K."/>
            <person name="Amoako-Attah I."/>
            <person name="Bukari Y."/>
            <person name="Meinhardt L.W."/>
            <person name="Bailey B.A."/>
        </authorList>
    </citation>
    <scope>NUCLEOTIDE SEQUENCE [LARGE SCALE GENOMIC DNA]</scope>
    <source>
        <strain evidence="4 5">GH-76</strain>
    </source>
</reference>
<keyword evidence="1" id="KW-0479">Metal-binding</keyword>
<organism evidence="4 5">
    <name type="scientific">Marasmius crinis-equi</name>
    <dbReference type="NCBI Taxonomy" id="585013"/>
    <lineage>
        <taxon>Eukaryota</taxon>
        <taxon>Fungi</taxon>
        <taxon>Dikarya</taxon>
        <taxon>Basidiomycota</taxon>
        <taxon>Agaricomycotina</taxon>
        <taxon>Agaricomycetes</taxon>
        <taxon>Agaricomycetidae</taxon>
        <taxon>Agaricales</taxon>
        <taxon>Marasmiineae</taxon>
        <taxon>Marasmiaceae</taxon>
        <taxon>Marasmius</taxon>
    </lineage>
</organism>